<organism evidence="3 4">
    <name type="scientific">Gulosibacter molinativorax</name>
    <dbReference type="NCBI Taxonomy" id="256821"/>
    <lineage>
        <taxon>Bacteria</taxon>
        <taxon>Bacillati</taxon>
        <taxon>Actinomycetota</taxon>
        <taxon>Actinomycetes</taxon>
        <taxon>Micrococcales</taxon>
        <taxon>Microbacteriaceae</taxon>
        <taxon>Gulosibacter</taxon>
    </lineage>
</organism>
<evidence type="ECO:0000256" key="1">
    <source>
        <dbReference type="SAM" id="MobiDB-lite"/>
    </source>
</evidence>
<feature type="compositionally biased region" description="Low complexity" evidence="1">
    <location>
        <begin position="37"/>
        <end position="53"/>
    </location>
</feature>
<feature type="domain" description="Bacterial SCP orthologue" evidence="2">
    <location>
        <begin position="75"/>
        <end position="166"/>
    </location>
</feature>
<gene>
    <name evidence="3" type="ORF">C7K25_08465</name>
</gene>
<proteinExistence type="predicted"/>
<reference evidence="3" key="2">
    <citation type="journal article" date="2022" name="Sci. Rep.">
        <title>In silico prediction of the enzymes involved in the degradation of the herbicide molinate by Gulosibacter molinativorax ON4T.</title>
        <authorList>
            <person name="Lopes A.R."/>
            <person name="Bunin E."/>
            <person name="Viana A.T."/>
            <person name="Froufe H."/>
            <person name="Munoz-Merida A."/>
            <person name="Pinho D."/>
            <person name="Figueiredo J."/>
            <person name="Barroso C."/>
            <person name="Vaz-Moreira I."/>
            <person name="Bellanger X."/>
            <person name="Egas C."/>
            <person name="Nunes O.C."/>
        </authorList>
    </citation>
    <scope>NUCLEOTIDE SEQUENCE</scope>
    <source>
        <strain evidence="3">ON4</strain>
    </source>
</reference>
<feature type="region of interest" description="Disordered" evidence="1">
    <location>
        <begin position="37"/>
        <end position="60"/>
    </location>
</feature>
<evidence type="ECO:0000313" key="3">
    <source>
        <dbReference type="EMBL" id="MDJ1371399.1"/>
    </source>
</evidence>
<name>A0ABT7C9E0_9MICO</name>
<dbReference type="Proteomes" id="UP001170379">
    <property type="component" value="Unassembled WGS sequence"/>
</dbReference>
<dbReference type="Gene3D" id="3.30.1050.40">
    <property type="match status" value="1"/>
</dbReference>
<accession>A0ABT7C9E0</accession>
<evidence type="ECO:0000313" key="4">
    <source>
        <dbReference type="Proteomes" id="UP001170379"/>
    </source>
</evidence>
<dbReference type="InterPro" id="IPR041629">
    <property type="entry name" value="SCP_3"/>
</dbReference>
<dbReference type="EMBL" id="PXVD01000012">
    <property type="protein sequence ID" value="MDJ1371399.1"/>
    <property type="molecule type" value="Genomic_DNA"/>
</dbReference>
<comment type="caution">
    <text evidence="3">The sequence shown here is derived from an EMBL/GenBank/DDBJ whole genome shotgun (WGS) entry which is preliminary data.</text>
</comment>
<dbReference type="Pfam" id="PF17844">
    <property type="entry name" value="SCP_3"/>
    <property type="match status" value="1"/>
</dbReference>
<protein>
    <recommendedName>
        <fullName evidence="2">Bacterial SCP orthologue domain-containing protein</fullName>
    </recommendedName>
</protein>
<sequence>MARAKIADAVGQQAVREWLSAQSAGSEDVRFAGAADAGRTGGAADVGRAADAGSTGRPVAGADGAGAVGAVVVPRTVLATAVRYTLQLLAEKVPGHAVEVRVPPFGAVQCVEGPGHTRGTPPNVTEMPAELWLGLATGHLSWDAALATGKLHASGVRADVSFALPVIRA</sequence>
<evidence type="ECO:0000259" key="2">
    <source>
        <dbReference type="Pfam" id="PF17844"/>
    </source>
</evidence>
<keyword evidence="4" id="KW-1185">Reference proteome</keyword>
<reference evidence="3" key="1">
    <citation type="submission" date="2018-03" db="EMBL/GenBank/DDBJ databases">
        <authorList>
            <person name="Nunes O.C."/>
            <person name="Lopes A.R."/>
            <person name="Froufe H."/>
            <person name="Munoz-Merida A."/>
            <person name="Barroso C."/>
            <person name="Egas C."/>
        </authorList>
    </citation>
    <scope>NUCLEOTIDE SEQUENCE</scope>
    <source>
        <strain evidence="3">ON4</strain>
    </source>
</reference>